<dbReference type="AlphaFoldDB" id="A0A927K1M4"/>
<keyword evidence="2" id="KW-0812">Transmembrane</keyword>
<keyword evidence="2" id="KW-1133">Transmembrane helix</keyword>
<proteinExistence type="predicted"/>
<feature type="transmembrane region" description="Helical" evidence="2">
    <location>
        <begin position="42"/>
        <end position="64"/>
    </location>
</feature>
<gene>
    <name evidence="3" type="ORF">IE331_03470</name>
</gene>
<keyword evidence="4" id="KW-1185">Reference proteome</keyword>
<evidence type="ECO:0008006" key="5">
    <source>
        <dbReference type="Google" id="ProtNLM"/>
    </source>
</evidence>
<sequence length="197" mass="21168">MEQQQPDRLGPTNGRYSGIFGIALVVLLALGSLVDGWQAGDAAILAGLALAALLIWAVVLRPVVLIDGSDLVLRNMFSTTRVALAAVEEVQVKHVLTVLAEGRTLHSTAINRKRVRRTRAAARTGRTGHEPGPVHPSFPDLVESRIRRLAADERQRRGAEGAAVDPTPAVRREWSWPLVAVAVALLVDTAALTLLFA</sequence>
<reference evidence="3" key="1">
    <citation type="submission" date="2020-09" db="EMBL/GenBank/DDBJ databases">
        <title>Nocardioides sp. strain MJB4 16S ribosomal RNA gene Genome sequencing and assembly.</title>
        <authorList>
            <person name="Kim I."/>
        </authorList>
    </citation>
    <scope>NUCLEOTIDE SEQUENCE</scope>
    <source>
        <strain evidence="3">MJB4</strain>
    </source>
</reference>
<dbReference type="RefSeq" id="WP_192140507.1">
    <property type="nucleotide sequence ID" value="NZ_JACYXZ010000001.1"/>
</dbReference>
<organism evidence="3 4">
    <name type="scientific">Nocardioides donggukensis</name>
    <dbReference type="NCBI Taxonomy" id="2774019"/>
    <lineage>
        <taxon>Bacteria</taxon>
        <taxon>Bacillati</taxon>
        <taxon>Actinomycetota</taxon>
        <taxon>Actinomycetes</taxon>
        <taxon>Propionibacteriales</taxon>
        <taxon>Nocardioidaceae</taxon>
        <taxon>Nocardioides</taxon>
    </lineage>
</organism>
<feature type="transmembrane region" description="Helical" evidence="2">
    <location>
        <begin position="16"/>
        <end position="35"/>
    </location>
</feature>
<name>A0A927K1M4_9ACTN</name>
<keyword evidence="2" id="KW-0472">Membrane</keyword>
<evidence type="ECO:0000313" key="4">
    <source>
        <dbReference type="Proteomes" id="UP000616839"/>
    </source>
</evidence>
<protein>
    <recommendedName>
        <fullName evidence="5">PH domain-containing protein</fullName>
    </recommendedName>
</protein>
<evidence type="ECO:0000256" key="1">
    <source>
        <dbReference type="SAM" id="MobiDB-lite"/>
    </source>
</evidence>
<accession>A0A927K1M4</accession>
<feature type="transmembrane region" description="Helical" evidence="2">
    <location>
        <begin position="174"/>
        <end position="196"/>
    </location>
</feature>
<evidence type="ECO:0000256" key="2">
    <source>
        <dbReference type="SAM" id="Phobius"/>
    </source>
</evidence>
<dbReference type="Proteomes" id="UP000616839">
    <property type="component" value="Unassembled WGS sequence"/>
</dbReference>
<feature type="region of interest" description="Disordered" evidence="1">
    <location>
        <begin position="116"/>
        <end position="137"/>
    </location>
</feature>
<comment type="caution">
    <text evidence="3">The sequence shown here is derived from an EMBL/GenBank/DDBJ whole genome shotgun (WGS) entry which is preliminary data.</text>
</comment>
<evidence type="ECO:0000313" key="3">
    <source>
        <dbReference type="EMBL" id="MBD8868677.1"/>
    </source>
</evidence>
<dbReference type="EMBL" id="JACYXZ010000001">
    <property type="protein sequence ID" value="MBD8868677.1"/>
    <property type="molecule type" value="Genomic_DNA"/>
</dbReference>